<gene>
    <name evidence="1" type="ORF">Vadar_027815</name>
</gene>
<evidence type="ECO:0000313" key="2">
    <source>
        <dbReference type="Proteomes" id="UP000828048"/>
    </source>
</evidence>
<dbReference type="EMBL" id="CM037155">
    <property type="protein sequence ID" value="KAH7847585.1"/>
    <property type="molecule type" value="Genomic_DNA"/>
</dbReference>
<comment type="caution">
    <text evidence="1">The sequence shown here is derived from an EMBL/GenBank/DDBJ whole genome shotgun (WGS) entry which is preliminary data.</text>
</comment>
<sequence length="642" mass="70906">MGKGAAAETKKRKKRGRPSLLDLQKRTLKLQQEEEQKQPKNLITPNPNFNTPNRRSTRQNPASDLTPVDTDDDDDDDERQEKKVKPLVRLPPSNHSLSFNSASEPSDSNADGDKPEINDFNHRSADNQLEKVQKAMDTLHGSTLDSGPTTTLPDKMLLVFILDRLQKKDTYAVFSEPVDPDELPDYHEIIDHPMDFQTVRKKLDEGRYSNLEEFEADVFLICSNAMEYNASDTVYFRQARTIQELAKRDFQNLRQVNDNGEPQPRIVRRGRPPIKNLKLSSASPPVERVGPESSSDATLATGGDNGAGSNSYNLRIGPISSRFQSNEALFRTYNQSRKNETCVDWSIDWNSEFPASILKAEAKHAKKQSVVDDNRRATYKHFRPSAFGHESSVLTTLSGDVKQLMKVGLHAEHGYARSLARFAANLGPAVWKIASMKIKTALPAGVEFGPGWVGVNEASPRLPSSSLEQKSSNKSSLSCKEDMVESVRGQNSNIDSSLLRSGVGGISPGPSFQTLQKHMLNADRNGFNGVLHYDHIPQIASVPSQMIGVVNHIISEPKLPGSSSNGHFENISIPSSAPAPDSRTKPEVALSGSQPWQGLPSHSRQYSIPVPPDLNVRFQAPGSPNSSFRIVSPQQPDLALQL</sequence>
<protein>
    <submittedName>
        <fullName evidence="1">Uncharacterized protein</fullName>
    </submittedName>
</protein>
<name>A0ACB7Y3T1_9ERIC</name>
<evidence type="ECO:0000313" key="1">
    <source>
        <dbReference type="EMBL" id="KAH7847585.1"/>
    </source>
</evidence>
<keyword evidence="2" id="KW-1185">Reference proteome</keyword>
<organism evidence="1 2">
    <name type="scientific">Vaccinium darrowii</name>
    <dbReference type="NCBI Taxonomy" id="229202"/>
    <lineage>
        <taxon>Eukaryota</taxon>
        <taxon>Viridiplantae</taxon>
        <taxon>Streptophyta</taxon>
        <taxon>Embryophyta</taxon>
        <taxon>Tracheophyta</taxon>
        <taxon>Spermatophyta</taxon>
        <taxon>Magnoliopsida</taxon>
        <taxon>eudicotyledons</taxon>
        <taxon>Gunneridae</taxon>
        <taxon>Pentapetalae</taxon>
        <taxon>asterids</taxon>
        <taxon>Ericales</taxon>
        <taxon>Ericaceae</taxon>
        <taxon>Vaccinioideae</taxon>
        <taxon>Vaccinieae</taxon>
        <taxon>Vaccinium</taxon>
    </lineage>
</organism>
<proteinExistence type="predicted"/>
<dbReference type="Proteomes" id="UP000828048">
    <property type="component" value="Chromosome 5"/>
</dbReference>
<reference evidence="1 2" key="1">
    <citation type="journal article" date="2021" name="Hortic Res">
        <title>High-quality reference genome and annotation aids understanding of berry development for evergreen blueberry (Vaccinium darrowii).</title>
        <authorList>
            <person name="Yu J."/>
            <person name="Hulse-Kemp A.M."/>
            <person name="Babiker E."/>
            <person name="Staton M."/>
        </authorList>
    </citation>
    <scope>NUCLEOTIDE SEQUENCE [LARGE SCALE GENOMIC DNA]</scope>
    <source>
        <strain evidence="2">cv. NJ 8807/NJ 8810</strain>
        <tissue evidence="1">Young leaf</tissue>
    </source>
</reference>
<accession>A0ACB7Y3T1</accession>